<evidence type="ECO:0000313" key="1">
    <source>
        <dbReference type="Proteomes" id="UP000221080"/>
    </source>
</evidence>
<dbReference type="InterPro" id="IPR027417">
    <property type="entry name" value="P-loop_NTPase"/>
</dbReference>
<dbReference type="Gene3D" id="3.40.50.300">
    <property type="entry name" value="P-loop containing nucleotide triphosphate hydrolases"/>
    <property type="match status" value="1"/>
</dbReference>
<proteinExistence type="predicted"/>
<dbReference type="GO" id="GO:0006955">
    <property type="term" value="P:immune response"/>
    <property type="evidence" value="ECO:0007669"/>
    <property type="project" value="TreeGrafter"/>
</dbReference>
<evidence type="ECO:0000313" key="2">
    <source>
        <dbReference type="RefSeq" id="XP_053532161.1"/>
    </source>
</evidence>
<dbReference type="OrthoDB" id="25620at2759"/>
<dbReference type="Proteomes" id="UP000221080">
    <property type="component" value="Chromosome 26"/>
</dbReference>
<accession>A0A9F7QZI9</accession>
<reference evidence="1" key="1">
    <citation type="journal article" date="2016" name="Nat. Commun.">
        <title>The channel catfish genome sequence provides insights into the evolution of scale formation in teleosts.</title>
        <authorList>
            <person name="Liu Z."/>
            <person name="Liu S."/>
            <person name="Yao J."/>
            <person name="Bao L."/>
            <person name="Zhang J."/>
            <person name="Li Y."/>
            <person name="Jiang C."/>
            <person name="Sun L."/>
            <person name="Wang R."/>
            <person name="Zhang Y."/>
            <person name="Zhou T."/>
            <person name="Zeng Q."/>
            <person name="Fu Q."/>
            <person name="Gao S."/>
            <person name="Li N."/>
            <person name="Koren S."/>
            <person name="Jiang Y."/>
            <person name="Zimin A."/>
            <person name="Xu P."/>
            <person name="Phillippy A.M."/>
            <person name="Geng X."/>
            <person name="Song L."/>
            <person name="Sun F."/>
            <person name="Li C."/>
            <person name="Wang X."/>
            <person name="Chen A."/>
            <person name="Jin Y."/>
            <person name="Yuan Z."/>
            <person name="Yang Y."/>
            <person name="Tan S."/>
            <person name="Peatman E."/>
            <person name="Lu J."/>
            <person name="Qin Z."/>
            <person name="Dunham R."/>
            <person name="Li Z."/>
            <person name="Sonstegard T."/>
            <person name="Feng J."/>
            <person name="Danzmann R.G."/>
            <person name="Schroeder S."/>
            <person name="Scheffler B."/>
            <person name="Duke M.V."/>
            <person name="Ballard L."/>
            <person name="Kucuktas H."/>
            <person name="Kaltenboeck L."/>
            <person name="Liu H."/>
            <person name="Armbruster J."/>
            <person name="Xie Y."/>
            <person name="Kirby M.L."/>
            <person name="Tian Y."/>
            <person name="Flanagan M.E."/>
            <person name="Mu W."/>
            <person name="Waldbieser G.C."/>
        </authorList>
    </citation>
    <scope>NUCLEOTIDE SEQUENCE [LARGE SCALE GENOMIC DNA]</scope>
    <source>
        <strain evidence="1">SDA103</strain>
    </source>
</reference>
<organism evidence="1 2">
    <name type="scientific">Ictalurus punctatus</name>
    <name type="common">Channel catfish</name>
    <name type="synonym">Silurus punctatus</name>
    <dbReference type="NCBI Taxonomy" id="7998"/>
    <lineage>
        <taxon>Eukaryota</taxon>
        <taxon>Metazoa</taxon>
        <taxon>Chordata</taxon>
        <taxon>Craniata</taxon>
        <taxon>Vertebrata</taxon>
        <taxon>Euteleostomi</taxon>
        <taxon>Actinopterygii</taxon>
        <taxon>Neopterygii</taxon>
        <taxon>Teleostei</taxon>
        <taxon>Ostariophysi</taxon>
        <taxon>Siluriformes</taxon>
        <taxon>Ictaluridae</taxon>
        <taxon>Ictalurus</taxon>
    </lineage>
</organism>
<protein>
    <submittedName>
        <fullName evidence="2">Interferon-induced protein 44 isoform X1</fullName>
    </submittedName>
</protein>
<dbReference type="RefSeq" id="XP_053532161.1">
    <property type="nucleotide sequence ID" value="XM_053676186.1"/>
</dbReference>
<gene>
    <name evidence="2" type="primary">LOC108262077</name>
</gene>
<dbReference type="CDD" id="cd00882">
    <property type="entry name" value="Ras_like_GTPase"/>
    <property type="match status" value="1"/>
</dbReference>
<dbReference type="PANTHER" id="PTHR14241:SF1">
    <property type="entry name" value="INTERFERON-INDUCED PROTEIN 44-RELATED"/>
    <property type="match status" value="1"/>
</dbReference>
<keyword evidence="1" id="KW-1185">Reference proteome</keyword>
<name>A0A9F7QZI9_ICTPU</name>
<dbReference type="PANTHER" id="PTHR14241">
    <property type="entry name" value="INTERFERON-INDUCED PROTEIN 44"/>
    <property type="match status" value="1"/>
</dbReference>
<reference evidence="2" key="2">
    <citation type="submission" date="2025-08" db="UniProtKB">
        <authorList>
            <consortium name="RefSeq"/>
        </authorList>
    </citation>
    <scope>IDENTIFICATION</scope>
    <source>
        <tissue evidence="2">Blood</tissue>
    </source>
</reference>
<dbReference type="AlphaFoldDB" id="A0A9F7QZI9"/>
<dbReference type="GeneID" id="108262077"/>
<dbReference type="SUPFAM" id="SSF52540">
    <property type="entry name" value="P-loop containing nucleoside triphosphate hydrolases"/>
    <property type="match status" value="1"/>
</dbReference>
<sequence length="286" mass="31911">MGGKKSTPKPPEDFDKPWRNVDWNAKELLKSQLSGFQFNHPGISQFRILLHGPVGAGKSCFINSTKSVFKGRIVVKAEEETSAGKSCTKTYKTYKITDADSVTLPFVLNDVMGLEEREEDGIQPEDIIKALQGHVKEGYKFNPASPLIDSDPDFITEPRPDDKVHCLVSVVPAASISQMAEDVIQKMKTVRKKAVSLGIPHVVLMTKIDCLGPLVKKDLSQVYKSRKIKEKMEVCSQRLGPPMKCIFPVSNYYDETETNEKKDVLILMALKAIAGFVKDYFEDGNI</sequence>